<dbReference type="InterPro" id="IPR014710">
    <property type="entry name" value="RmlC-like_jellyroll"/>
</dbReference>
<name>A0A8A4TL12_SULCO</name>
<dbReference type="KEGG" id="scor:J3U87_34100"/>
<dbReference type="SMART" id="SM00100">
    <property type="entry name" value="cNMP"/>
    <property type="match status" value="1"/>
</dbReference>
<gene>
    <name evidence="4" type="ORF">J3U87_34100</name>
</gene>
<dbReference type="Gene3D" id="2.60.120.10">
    <property type="entry name" value="Jelly Rolls"/>
    <property type="match status" value="1"/>
</dbReference>
<feature type="region of interest" description="Disordered" evidence="1">
    <location>
        <begin position="277"/>
        <end position="300"/>
    </location>
</feature>
<dbReference type="Pfam" id="PF00027">
    <property type="entry name" value="cNMP_binding"/>
    <property type="match status" value="1"/>
</dbReference>
<proteinExistence type="predicted"/>
<dbReference type="GO" id="GO:0003700">
    <property type="term" value="F:DNA-binding transcription factor activity"/>
    <property type="evidence" value="ECO:0007669"/>
    <property type="project" value="TreeGrafter"/>
</dbReference>
<feature type="transmembrane region" description="Helical" evidence="2">
    <location>
        <begin position="91"/>
        <end position="109"/>
    </location>
</feature>
<dbReference type="AlphaFoldDB" id="A0A8A4TL12"/>
<dbReference type="CDD" id="cd00038">
    <property type="entry name" value="CAP_ED"/>
    <property type="match status" value="1"/>
</dbReference>
<protein>
    <submittedName>
        <fullName evidence="4">Cyclic nucleotide-binding domain-containing protein</fullName>
    </submittedName>
</protein>
<dbReference type="InterPro" id="IPR000595">
    <property type="entry name" value="cNMP-bd_dom"/>
</dbReference>
<evidence type="ECO:0000256" key="2">
    <source>
        <dbReference type="SAM" id="Phobius"/>
    </source>
</evidence>
<organism evidence="4 5">
    <name type="scientific">Sulfidibacter corallicola</name>
    <dbReference type="NCBI Taxonomy" id="2818388"/>
    <lineage>
        <taxon>Bacteria</taxon>
        <taxon>Pseudomonadati</taxon>
        <taxon>Acidobacteriota</taxon>
        <taxon>Holophagae</taxon>
        <taxon>Acanthopleuribacterales</taxon>
        <taxon>Acanthopleuribacteraceae</taxon>
        <taxon>Sulfidibacter</taxon>
    </lineage>
</organism>
<dbReference type="EMBL" id="CP071793">
    <property type="protein sequence ID" value="QTD50646.1"/>
    <property type="molecule type" value="Genomic_DNA"/>
</dbReference>
<evidence type="ECO:0000256" key="1">
    <source>
        <dbReference type="SAM" id="MobiDB-lite"/>
    </source>
</evidence>
<dbReference type="InterPro" id="IPR050397">
    <property type="entry name" value="Env_Response_Regulators"/>
</dbReference>
<feature type="transmembrane region" description="Helical" evidence="2">
    <location>
        <begin position="26"/>
        <end position="44"/>
    </location>
</feature>
<feature type="transmembrane region" description="Helical" evidence="2">
    <location>
        <begin position="64"/>
        <end position="84"/>
    </location>
</feature>
<sequence>MEKRSTVSQWFDEVELRIFGWMEKSGMLALRIALGIVFIWFGVLKPFGLSPADQLVRDVTYWSPIPHFVFVLGIWEIAIGLCFLYKPLLRLGLLLLFLHMPGTALPFLLLPERCWQVFPYALTLEGQYIVKNLVLVAAALVIGGRIRHRMKGFIPFASDEFMTLLNYGSWCHADPGEVLVERGEDPEYLYFIFGGRAEVKVDDEVVAMLAPHQFVGEMSFLTKEPASATVVASDPLRLIRWSRTKLSTLLSEQPKLLLALQATISLDLLAKLRSNEPHETTTKGGEAMGQADLNGLNSLG</sequence>
<keyword evidence="2" id="KW-1133">Transmembrane helix</keyword>
<feature type="transmembrane region" description="Helical" evidence="2">
    <location>
        <begin position="129"/>
        <end position="146"/>
    </location>
</feature>
<dbReference type="GO" id="GO:0005829">
    <property type="term" value="C:cytosol"/>
    <property type="evidence" value="ECO:0007669"/>
    <property type="project" value="TreeGrafter"/>
</dbReference>
<keyword evidence="5" id="KW-1185">Reference proteome</keyword>
<feature type="domain" description="Cyclic nucleotide-binding" evidence="3">
    <location>
        <begin position="167"/>
        <end position="250"/>
    </location>
</feature>
<dbReference type="InterPro" id="IPR018490">
    <property type="entry name" value="cNMP-bd_dom_sf"/>
</dbReference>
<dbReference type="PROSITE" id="PS50042">
    <property type="entry name" value="CNMP_BINDING_3"/>
    <property type="match status" value="1"/>
</dbReference>
<dbReference type="Proteomes" id="UP000663929">
    <property type="component" value="Chromosome"/>
</dbReference>
<evidence type="ECO:0000313" key="5">
    <source>
        <dbReference type="Proteomes" id="UP000663929"/>
    </source>
</evidence>
<dbReference type="RefSeq" id="WP_237380516.1">
    <property type="nucleotide sequence ID" value="NZ_CP071793.1"/>
</dbReference>
<dbReference type="SUPFAM" id="SSF51206">
    <property type="entry name" value="cAMP-binding domain-like"/>
    <property type="match status" value="1"/>
</dbReference>
<evidence type="ECO:0000259" key="3">
    <source>
        <dbReference type="PROSITE" id="PS50042"/>
    </source>
</evidence>
<keyword evidence="2" id="KW-0472">Membrane</keyword>
<accession>A0A8A4TL12</accession>
<evidence type="ECO:0000313" key="4">
    <source>
        <dbReference type="EMBL" id="QTD50646.1"/>
    </source>
</evidence>
<dbReference type="PANTHER" id="PTHR24567">
    <property type="entry name" value="CRP FAMILY TRANSCRIPTIONAL REGULATORY PROTEIN"/>
    <property type="match status" value="1"/>
</dbReference>
<reference evidence="4" key="1">
    <citation type="submission" date="2021-03" db="EMBL/GenBank/DDBJ databases">
        <title>Acanthopleuribacteraceae sp. M133.</title>
        <authorList>
            <person name="Wang G."/>
        </authorList>
    </citation>
    <scope>NUCLEOTIDE SEQUENCE</scope>
    <source>
        <strain evidence="4">M133</strain>
    </source>
</reference>
<keyword evidence="2" id="KW-0812">Transmembrane</keyword>
<dbReference type="PANTHER" id="PTHR24567:SF74">
    <property type="entry name" value="HTH-TYPE TRANSCRIPTIONAL REGULATOR ARCR"/>
    <property type="match status" value="1"/>
</dbReference>